<dbReference type="InterPro" id="IPR014001">
    <property type="entry name" value="Helicase_ATP-bd"/>
</dbReference>
<evidence type="ECO:0000256" key="1">
    <source>
        <dbReference type="ARBA" id="ARBA00000785"/>
    </source>
</evidence>
<evidence type="ECO:0000256" key="22">
    <source>
        <dbReference type="ARBA" id="ARBA00022953"/>
    </source>
</evidence>
<evidence type="ECO:0000259" key="35">
    <source>
        <dbReference type="PROSITE" id="PS51871"/>
    </source>
</evidence>
<dbReference type="GO" id="GO:0006351">
    <property type="term" value="P:DNA-templated transcription"/>
    <property type="evidence" value="ECO:0007669"/>
    <property type="project" value="InterPro"/>
</dbReference>
<dbReference type="GO" id="GO:0006508">
    <property type="term" value="P:proteolysis"/>
    <property type="evidence" value="ECO:0007669"/>
    <property type="project" value="UniProtKB-KW"/>
</dbReference>
<evidence type="ECO:0000256" key="21">
    <source>
        <dbReference type="ARBA" id="ARBA00022844"/>
    </source>
</evidence>
<evidence type="ECO:0000256" key="23">
    <source>
        <dbReference type="ARBA" id="ARBA00023280"/>
    </source>
</evidence>
<keyword evidence="6" id="KW-0941">Suppressor of RNA silencing</keyword>
<dbReference type="PROSITE" id="PS51436">
    <property type="entry name" value="POTYVIRUS_NIA_PRO"/>
    <property type="match status" value="1"/>
</dbReference>
<dbReference type="InterPro" id="IPR039560">
    <property type="entry name" value="Potyvirid-P3"/>
</dbReference>
<dbReference type="InterPro" id="IPR013648">
    <property type="entry name" value="PP_Potyviridae"/>
</dbReference>
<dbReference type="PROSITE" id="PS51744">
    <property type="entry name" value="HC_PRO_CPD"/>
    <property type="match status" value="1"/>
</dbReference>
<keyword evidence="20" id="KW-0067">ATP-binding</keyword>
<dbReference type="InterPro" id="IPR007094">
    <property type="entry name" value="RNA-dir_pol_PSvirus"/>
</dbReference>
<evidence type="ECO:0000256" key="24">
    <source>
        <dbReference type="ARBA" id="ARBA00029405"/>
    </source>
</evidence>
<dbReference type="GO" id="GO:0005198">
    <property type="term" value="F:structural molecule activity"/>
    <property type="evidence" value="ECO:0007669"/>
    <property type="project" value="InterPro"/>
</dbReference>
<keyword evidence="10" id="KW-0597">Phosphoprotein</keyword>
<dbReference type="Pfam" id="PF00271">
    <property type="entry name" value="Helicase_C"/>
    <property type="match status" value="1"/>
</dbReference>
<dbReference type="Pfam" id="PF00851">
    <property type="entry name" value="Peptidase_C6"/>
    <property type="match status" value="1"/>
</dbReference>
<dbReference type="GO" id="GO:0005524">
    <property type="term" value="F:ATP binding"/>
    <property type="evidence" value="ECO:0007669"/>
    <property type="project" value="UniProtKB-KW"/>
</dbReference>
<dbReference type="PROSITE" id="PS51192">
    <property type="entry name" value="HELICASE_ATP_BIND_1"/>
    <property type="match status" value="1"/>
</dbReference>
<dbReference type="InterPro" id="IPR001205">
    <property type="entry name" value="RNA-dir_pol_C"/>
</dbReference>
<keyword evidence="13" id="KW-0945">Host-virus interaction</keyword>
<keyword evidence="12" id="KW-1048">Host nucleus</keyword>
<evidence type="ECO:0000256" key="8">
    <source>
        <dbReference type="ARBA" id="ARBA00022497"/>
    </source>
</evidence>
<dbReference type="InterPro" id="IPR011545">
    <property type="entry name" value="DEAD/DEAH_box_helicase_dom"/>
</dbReference>
<accession>A0A8E7FXH6</accession>
<evidence type="ECO:0000256" key="14">
    <source>
        <dbReference type="ARBA" id="ARBA00022632"/>
    </source>
</evidence>
<dbReference type="PROSITE" id="PS50507">
    <property type="entry name" value="RDRP_SSRNA_POS"/>
    <property type="match status" value="1"/>
</dbReference>
<feature type="domain" description="Peptidase S30" evidence="35">
    <location>
        <begin position="166"/>
        <end position="311"/>
    </location>
</feature>
<keyword evidence="7" id="KW-1036">Host cytoplasmic vesicle</keyword>
<evidence type="ECO:0000259" key="31">
    <source>
        <dbReference type="PROSITE" id="PS51192"/>
    </source>
</evidence>
<dbReference type="SMART" id="SM00487">
    <property type="entry name" value="DEXDc"/>
    <property type="match status" value="1"/>
</dbReference>
<dbReference type="GO" id="GO:0052170">
    <property type="term" value="P:symbiont-mediated suppression of host innate immune response"/>
    <property type="evidence" value="ECO:0007669"/>
    <property type="project" value="UniProtKB-KW"/>
</dbReference>
<feature type="domain" description="Peptidase C6" evidence="34">
    <location>
        <begin position="647"/>
        <end position="769"/>
    </location>
</feature>
<evidence type="ECO:0000256" key="10">
    <source>
        <dbReference type="ARBA" id="ARBA00022553"/>
    </source>
</evidence>
<evidence type="ECO:0000259" key="33">
    <source>
        <dbReference type="PROSITE" id="PS51436"/>
    </source>
</evidence>
<evidence type="ECO:0000256" key="17">
    <source>
        <dbReference type="ARBA" id="ARBA00022801"/>
    </source>
</evidence>
<dbReference type="InterPro" id="IPR001650">
    <property type="entry name" value="Helicase_C-like"/>
</dbReference>
<dbReference type="Pfam" id="PF08440">
    <property type="entry name" value="Poty_PP"/>
    <property type="match status" value="1"/>
</dbReference>
<dbReference type="GO" id="GO:0042025">
    <property type="term" value="C:host cell nucleus"/>
    <property type="evidence" value="ECO:0007669"/>
    <property type="project" value="UniProtKB-SubCell"/>
</dbReference>
<evidence type="ECO:0000256" key="16">
    <source>
        <dbReference type="ARBA" id="ARBA00022741"/>
    </source>
</evidence>
<protein>
    <recommendedName>
        <fullName evidence="5">Genome polyprotein</fullName>
    </recommendedName>
</protein>
<dbReference type="EMBL" id="MW075268">
    <property type="protein sequence ID" value="QVW52839.1"/>
    <property type="molecule type" value="Genomic_RNA"/>
</dbReference>
<dbReference type="GO" id="GO:0016818">
    <property type="term" value="F:hydrolase activity, acting on acid anhydrides, in phosphorus-containing anhydrides"/>
    <property type="evidence" value="ECO:0007669"/>
    <property type="project" value="InterPro"/>
</dbReference>
<evidence type="ECO:0000256" key="25">
    <source>
        <dbReference type="ARBA" id="ARBA00029422"/>
    </source>
</evidence>
<dbReference type="GO" id="GO:0039694">
    <property type="term" value="P:viral RNA genome replication"/>
    <property type="evidence" value="ECO:0007669"/>
    <property type="project" value="InterPro"/>
</dbReference>
<dbReference type="PANTHER" id="PTHR43519:SF1">
    <property type="entry name" value="ATP-DEPENDENT RNA HELICASE HRPB"/>
    <property type="match status" value="1"/>
</dbReference>
<feature type="domain" description="Peptidase C4" evidence="33">
    <location>
        <begin position="2047"/>
        <end position="2263"/>
    </location>
</feature>
<evidence type="ECO:0000256" key="20">
    <source>
        <dbReference type="ARBA" id="ARBA00022840"/>
    </source>
</evidence>
<evidence type="ECO:0000256" key="18">
    <source>
        <dbReference type="ARBA" id="ARBA00022806"/>
    </source>
</evidence>
<evidence type="ECO:0000313" key="36">
    <source>
        <dbReference type="EMBL" id="QVW52839.1"/>
    </source>
</evidence>
<dbReference type="GO" id="GO:0044161">
    <property type="term" value="C:host cell cytoplasmic vesicle"/>
    <property type="evidence" value="ECO:0007669"/>
    <property type="project" value="UniProtKB-SubCell"/>
</dbReference>
<evidence type="ECO:0000256" key="15">
    <source>
        <dbReference type="ARBA" id="ARBA00022670"/>
    </source>
</evidence>
<dbReference type="InterPro" id="IPR001456">
    <property type="entry name" value="HC-pro"/>
</dbReference>
<comment type="function">
    <text evidence="25">Has helicase activity. It may be involved in replication.</text>
</comment>
<comment type="function">
    <text evidence="27">Mediates the cap-independent, EIF4E-dependent translation of viral genomic RNAs. Binds to the cap-binding site of host EIF4E and thus interferes with the host EIF4E-dependent mRNA export and translation. VPg-RNA directly binds EIF4E and is a template for transcription. Also forms trimeric complexes with EIF4E-EIF4G, which are templates for translation.</text>
</comment>
<feature type="domain" description="RdRp catalytic" evidence="30">
    <location>
        <begin position="2529"/>
        <end position="2649"/>
    </location>
</feature>
<dbReference type="GO" id="GO:0004197">
    <property type="term" value="F:cysteine-type endopeptidase activity"/>
    <property type="evidence" value="ECO:0007669"/>
    <property type="project" value="InterPro"/>
</dbReference>
<feature type="active site" description="For helper component proteinase activity" evidence="28">
    <location>
        <position position="655"/>
    </location>
</feature>
<keyword evidence="9" id="KW-0191">Covalent protein-RNA linkage</keyword>
<dbReference type="GO" id="GO:0003723">
    <property type="term" value="F:RNA binding"/>
    <property type="evidence" value="ECO:0007669"/>
    <property type="project" value="InterPro"/>
</dbReference>
<dbReference type="Pfam" id="PF13608">
    <property type="entry name" value="Potyvirid-P3"/>
    <property type="match status" value="1"/>
</dbReference>
<evidence type="ECO:0000256" key="5">
    <source>
        <dbReference type="ARBA" id="ARBA00020107"/>
    </source>
</evidence>
<dbReference type="GO" id="GO:0019029">
    <property type="term" value="C:helical viral capsid"/>
    <property type="evidence" value="ECO:0007669"/>
    <property type="project" value="UniProtKB-KW"/>
</dbReference>
<evidence type="ECO:0000256" key="3">
    <source>
        <dbReference type="ARBA" id="ARBA00004328"/>
    </source>
</evidence>
<evidence type="ECO:0000256" key="2">
    <source>
        <dbReference type="ARBA" id="ARBA00004147"/>
    </source>
</evidence>
<comment type="function">
    <text evidence="24">Involved in aphid transmission, cell-to-cell and systemis movement, encapsidation of the viral RNA and in the regulation of viral RNA amplification.</text>
</comment>
<evidence type="ECO:0000256" key="27">
    <source>
        <dbReference type="ARBA" id="ARBA00045403"/>
    </source>
</evidence>
<evidence type="ECO:0000256" key="4">
    <source>
        <dbReference type="ARBA" id="ARBA00006064"/>
    </source>
</evidence>
<dbReference type="GO" id="GO:0003968">
    <property type="term" value="F:RNA-directed RNA polymerase activity"/>
    <property type="evidence" value="ECO:0007669"/>
    <property type="project" value="InterPro"/>
</dbReference>
<evidence type="ECO:0000256" key="12">
    <source>
        <dbReference type="ARBA" id="ARBA00022562"/>
    </source>
</evidence>
<keyword evidence="23" id="KW-0899">Viral immunoevasion</keyword>
<dbReference type="InterPro" id="IPR002540">
    <property type="entry name" value="Pept_S30_P1_potyvir"/>
</dbReference>
<evidence type="ECO:0000256" key="19">
    <source>
        <dbReference type="ARBA" id="ARBA00022807"/>
    </source>
</evidence>
<evidence type="ECO:0000259" key="34">
    <source>
        <dbReference type="PROSITE" id="PS51744"/>
    </source>
</evidence>
<sequence length="3075" mass="349019">MTTIMTTHAQGSVMMGNLPSSYFNGNVLRGVTGASFLIGSMEIQSPVELIPPKVVAQQPIKPYVPPTRPFTEDDAYNPFELYVPVTAQMERQVQLHHFGSHKRAKKLVVRKKRTKKVWQMKFDKDFIVRKIEVSIAGGPSPSMMPEIKRCATATSKRSKLNRSKPAFVHASVDKLIDELLVELQTRKFTMELIGSRKRTCKLNLKRFHSQDRIFVQTKHEAGRVASHVDVNLDNWCEQVVLKCTNKFNKMLRVNGGLTYGSSGLCILSRNMCAPSFGPQRRVFIVRGENHNLLCDARDYLCDDLRYTTKHFSDEQISKEFFLSFCKTYKAGRPEIDHSCERGISVSLCGEVAGLVTQLLFPSGKITCTKCFAESTLKPSVTEDEFALNVDVCCRQISSSYPQFTHVLSFLKELRKPKPQVNPNIDTFAEIKLLVGGRNKAPFTHVLKMNDLLLKGSLMSAEEYGVMTSHLLEVARYLNNRTENMMLGSLASFRNKISAKAHINLTLMCDNQLDRNGNFVWGARGYHAKRFFTNFFDEVKPDEGYDQHVVRKSPNTSRKLAIGNLIMSTNFESLRNQLVGEKITACPLTENCISKRDDNFLYSCCCVTLDDGKPLLSDLKTPTKKHLVVGNSGDAKFIDLPKEISEGMYIVKEGYCYLNIFLAMLVNVNENDAKDFTKFVRDTLVPKLGKWPKMIDVATACYMLKVLYPDVHNAELPRILVDHEHKTMHVLDSYGSLTTGYHVLKANTVTQLCEFASYSLNSSMKEYLVGGKIPLEQHCDTTLRLLIKSIYRPKLFRELLIDEPYLLALCVCSPTIIVAMYNNGSFEQALSLWLGKDMELCNMVAILTTLAQKVSVAELVTEQNVAISQYAEQMLDSVFHGTKPSHSYGLALHYLTLKAGQHEVDASLRATGYDTISDAAQARMEKNYADLLRMEWDALTSLEKWYSIRSSLKWLKFGRKQLNLRKSTDFGAVYTFSLKQLLAEKLQFLKVGSKITNGAKECVYKLARFTNKKWWSAVSYCIPDVYKFITVLSAILMLTAVMREVHAYIVQMRNWKAIEAQNKADACEDEIGRIIDAFEFSNGRLPTISEIRSKVNSSDIQLIKYIDHYYQFEETTLQKGRQEFAYMERTIAVITLLVMAFDAERSDCVYKILSKFKGLVVSVDKETTRLESSLDDICDIAENKQMTVDFELNTDDHVIEDLKGISFRAWWDNQINRSNTRPHYRTEGKFIEFTRSTASSVASEISHSETKDWLVRGAVGSGKSTGLPYNLCKRGKVLMLEPTRPLANNVFQQLKAQPFMASPTLRIRGKSSFGSSPITIMTTGFALHYYAHNLAQLQDFDYVIFDECHVNDASGMAFRNLLFEHEFNGRVLKVSATPPGREVEFSTQYPVEIKIEDNLSFQEFVSAQGTQSNADVVRHGNNILVYVASYNEVDSLSKLLVAKNFMVTKADGRTMKESGLEIQTKGTDSKKHFVVATNIIENGVTLDIDVVVDFGMKVTPVLDFDNRAICYHKVEISYGERIQRLGRVGRHKPGVALRIGHTVKGLIDIPEMIATEAAFLCFMYNLPVTTQNVSTSILEKCTLPQAKTMAQFELPYFYTYNLVRHDGSMHPAIYDILKKYKLRDSNTFLNKLAIPHKSIGVWIPSDTYRRTGFHTELENMRIAFLTKEVPDKVHREVWEAVCKYKCDAGIGRLTSHQVSKVAYTLQTDVHSIARTITTINQLMANERMKQSHFEAITSKTTEFSNYSLNSVFTAIRSRYARNHTQQNLEILNRAKDQLLEFSNLAHDRNVDDVLANFGYLEAITFQSSKGVAKFLGLEGQWNKSLITRDALIIGAVAVGGACMLYKWFQSNSKEEITLQGRKNQAHKLRMAKSQAEKMNYVVEGDDAALTHYFGSAYASKGKKKGTVRGMGHKNRKFVNMYGFDPTDFQYVRFVDPLTGRTADESPYTDIAIVQENFGKIRAEYIEDDKLSPQHIVSKPGIKAYYVNDISKKALEVDLTPHLSLKMSDFGNKIMGFPDRESELRQTGAAKHISLDKVPKANEEIELEGASLASGVRDYNMISAALCKLTNDSDGVRISTSGIGFGPFIITNKHLFRSNNGQMEIRTQHGLFFIRNLKTLQVHLIENHDMLIIKMPKDFPPFAMKLKFRLPVKEEKACIVSTNFQTKSMSSQVSEPSTIVPIPKSTFWRHWITTKDGQCGLPLVALRDGKILGIHCGSNVLTSNHFTYIPENFQNLIMGALEMDWVKGWKFNLNTISWGNLKIQESQPEQPFVTEKIVSDLFDEGIVIQANMQNWVYNEICDNLVPIATCPSQLVTKHVVKGKCNLFSLYLATHEEEEKYFRPLMGAYLPSKLNREAYLKDIMKYSSATEVGSVNTDIFDRAVNSLINMLEDAGFEENEYVTDEMQIFSALNMKAAVGALYKGKKKDYFANCSPTDLEIFLRASCERLFLGKLGLWNGSLKAELRPIEKVEQNKTRTFTAAPVDTLLAGKVCVDDFNNQFYSLNLQIPSTVGMTKFFRGWDKLMRGLPDGWTYCYADGSRFDSSLSPYLLNAIIQVRLYFMEEWDIGEVMLKNLYTEIVYTPISTPDGTVIKKHKGNNSGQPSTVVDNTLMVNIAMFYAMHSRDIPKESVRFYVNGDDLLIAIEPQYEDELKHFQALFLELGLIYTFDDITKDRSDVEFMSHKAVLREGIYIPKLEPERIVSILEWDRSGEPSHRLEAICASIIESWGYDELTKRIRMFYLWILEQAPYKQLAEEGRAPYLAETALRKLYLDAEPTELELLKYAGCIRGDYDDSLASEDIYLQADKVDAGSNTQAGKNQSKEKDTNVVTTGERKDLVAKQDRDVNAGSSGTFSVPRIKAIPTKMNLPKIKNKQVISLDHLLNYKPEQHDISNTRATHQQFEQWHNRVRDAYEVTDEQMQIILNGLMVWCIENGTSPNIHGVWTMMDGEEQVEYALKPIIENAQPTFRQIMAHFSDLAEAYIEMRNRDRAYMPRYGLQRNLTDMSLSRYAFDFYEVTPRTPTRAREAHMQMKAAAIRNNTTKLFGLDGNVSTAEEDTERHTAQDVNRGMHTLLGVRQG</sequence>
<name>A0A8E7FXH6_9POTV</name>
<dbReference type="InterPro" id="IPR001592">
    <property type="entry name" value="Poty_coat"/>
</dbReference>
<organism evidence="36">
    <name type="scientific">Colombian datura virus</name>
    <dbReference type="NCBI Taxonomy" id="91613"/>
    <lineage>
        <taxon>Viruses</taxon>
        <taxon>Riboviria</taxon>
        <taxon>Orthornavirae</taxon>
        <taxon>Pisuviricota</taxon>
        <taxon>Stelpaviricetes</taxon>
        <taxon>Patatavirales</taxon>
        <taxon>Potyviridae</taxon>
        <taxon>Potyvirus</taxon>
        <taxon>Potyvirus trompetae</taxon>
    </lineage>
</organism>
<dbReference type="Pfam" id="PF00270">
    <property type="entry name" value="DEAD"/>
    <property type="match status" value="1"/>
</dbReference>
<evidence type="ECO:0000256" key="28">
    <source>
        <dbReference type="PROSITE-ProRule" id="PRU01080"/>
    </source>
</evidence>
<keyword evidence="15" id="KW-0645">Protease</keyword>
<evidence type="ECO:0000256" key="9">
    <source>
        <dbReference type="ARBA" id="ARBA00022520"/>
    </source>
</evidence>
<dbReference type="GO" id="GO:0004386">
    <property type="term" value="F:helicase activity"/>
    <property type="evidence" value="ECO:0007669"/>
    <property type="project" value="UniProtKB-KW"/>
</dbReference>
<keyword evidence="16" id="KW-0547">Nucleotide-binding</keyword>
<keyword evidence="22" id="KW-0693">Viral RNA replication</keyword>
<comment type="catalytic activity">
    <reaction evidence="1">
        <text>Hydrolyzes glutaminyl bonds, and activity is further restricted by preferences for the amino acids in P6 - P1' that vary with the species of potyvirus, e.g. Glu-Xaa-Xaa-Tyr-Xaa-Gln-|-(Ser or Gly) for the enzyme from tobacco etch virus. The natural substrate is the viral polyprotein, but other proteins and oligopeptides containing the appropriate consensus sequence are also cleaved.</text>
        <dbReference type="EC" id="3.4.22.44"/>
    </reaction>
</comment>
<dbReference type="PANTHER" id="PTHR43519">
    <property type="entry name" value="ATP-DEPENDENT RNA HELICASE HRPB"/>
    <property type="match status" value="1"/>
</dbReference>
<dbReference type="Pfam" id="PF00680">
    <property type="entry name" value="RdRP_1"/>
    <property type="match status" value="1"/>
</dbReference>
<evidence type="ECO:0000256" key="6">
    <source>
        <dbReference type="ARBA" id="ARBA00022463"/>
    </source>
</evidence>
<dbReference type="Pfam" id="PF01577">
    <property type="entry name" value="Peptidase_S30"/>
    <property type="match status" value="1"/>
</dbReference>
<feature type="active site" description="For helper component proteinase activity" evidence="28">
    <location>
        <position position="728"/>
    </location>
</feature>
<evidence type="ECO:0000256" key="11">
    <source>
        <dbReference type="ARBA" id="ARBA00022561"/>
    </source>
</evidence>
<dbReference type="CDD" id="cd23175">
    <property type="entry name" value="ps-ssRNAv_Potyviridae_RdRp"/>
    <property type="match status" value="1"/>
</dbReference>
<evidence type="ECO:0000259" key="32">
    <source>
        <dbReference type="PROSITE" id="PS51194"/>
    </source>
</evidence>
<dbReference type="PROSITE" id="PS51871">
    <property type="entry name" value="PV_P1_PRO"/>
    <property type="match status" value="1"/>
</dbReference>
<dbReference type="Pfam" id="PF00767">
    <property type="entry name" value="Poty_coat"/>
    <property type="match status" value="1"/>
</dbReference>
<dbReference type="InterPro" id="IPR031159">
    <property type="entry name" value="HC_PRO_CPD_dom"/>
</dbReference>
<reference evidence="36" key="2">
    <citation type="journal article" date="2021" name="Plant Dis.">
        <title>First report of Colombian datura virus in Brugmansia suaveolens in Korea.</title>
        <authorList>
            <person name="Kwak H.R."/>
            <person name="Byun H.S."/>
            <person name="Hong S.B."/>
            <person name="Lee J.Y."/>
            <person name="Baek E."/>
            <person name="Han J."/>
            <person name="Kim H.R."/>
            <person name="Choi H.S."/>
            <person name="Kim M."/>
        </authorList>
    </citation>
    <scope>NUCLEOTIDE SEQUENCE</scope>
    <source>
        <strain evidence="36">AT-Kr</strain>
    </source>
</reference>
<dbReference type="InterPro" id="IPR001730">
    <property type="entry name" value="Potyv_NIa-pro_dom"/>
</dbReference>
<comment type="subcellular location">
    <subcellularLocation>
        <location evidence="26">Host cytoplasmic vesicle</location>
    </subcellularLocation>
    <subcellularLocation>
        <location evidence="2">Host nucleus</location>
    </subcellularLocation>
    <subcellularLocation>
        <location evidence="3">Virion</location>
    </subcellularLocation>
</comment>
<evidence type="ECO:0000256" key="7">
    <source>
        <dbReference type="ARBA" id="ARBA00022488"/>
    </source>
</evidence>
<evidence type="ECO:0000259" key="30">
    <source>
        <dbReference type="PROSITE" id="PS50507"/>
    </source>
</evidence>
<feature type="domain" description="Helicase ATP-binding" evidence="31">
    <location>
        <begin position="1243"/>
        <end position="1395"/>
    </location>
</feature>
<keyword evidence="18" id="KW-0347">Helicase</keyword>
<keyword evidence="21" id="KW-0946">Virion</keyword>
<dbReference type="SMART" id="SM00490">
    <property type="entry name" value="HELICc"/>
    <property type="match status" value="1"/>
</dbReference>
<evidence type="ECO:0000256" key="26">
    <source>
        <dbReference type="ARBA" id="ARBA00034108"/>
    </source>
</evidence>
<keyword evidence="8" id="KW-1139">Helical capsid protein</keyword>
<keyword evidence="11" id="KW-0167">Capsid protein</keyword>
<keyword evidence="17" id="KW-0378">Hydrolase</keyword>
<feature type="domain" description="Helicase C-terminal" evidence="32">
    <location>
        <begin position="1414"/>
        <end position="1573"/>
    </location>
</feature>
<proteinExistence type="inferred from homology"/>
<evidence type="ECO:0000256" key="13">
    <source>
        <dbReference type="ARBA" id="ARBA00022581"/>
    </source>
</evidence>
<dbReference type="PROSITE" id="PS51194">
    <property type="entry name" value="HELICASE_CTER"/>
    <property type="match status" value="1"/>
</dbReference>
<comment type="similarity">
    <text evidence="4 29">Belongs to the potyviridae genome polyprotein family.</text>
</comment>
<dbReference type="Pfam" id="PF00863">
    <property type="entry name" value="Peptidase_C4"/>
    <property type="match status" value="1"/>
</dbReference>
<keyword evidence="14" id="KW-1090">Inhibition of host innate immune response by virus</keyword>
<evidence type="ECO:0000256" key="29">
    <source>
        <dbReference type="RuleBase" id="RU003351"/>
    </source>
</evidence>
<keyword evidence="19" id="KW-0788">Thiol protease</keyword>
<reference evidence="36" key="1">
    <citation type="submission" date="2020-10" db="EMBL/GenBank/DDBJ databases">
        <authorList>
            <person name="Kwak H.-R."/>
            <person name="Hong S.-B."/>
            <person name="Back E."/>
            <person name="Byun H.-S."/>
            <person name="Lee K.-H."/>
            <person name="Kim M."/>
            <person name="Choi H.-S."/>
        </authorList>
    </citation>
    <scope>NUCLEOTIDE SEQUENCE</scope>
    <source>
        <strain evidence="36">AT-Kr</strain>
    </source>
</reference>